<dbReference type="PANTHER" id="PTHR32481:SF6">
    <property type="entry name" value="ENDOGLUCANASE"/>
    <property type="match status" value="1"/>
</dbReference>
<dbReference type="InterPro" id="IPR008007">
    <property type="entry name" value="Peptidase_M42"/>
</dbReference>
<evidence type="ECO:0000256" key="3">
    <source>
        <dbReference type="ARBA" id="ARBA00022670"/>
    </source>
</evidence>
<gene>
    <name evidence="9" type="primary">ysdC_1</name>
    <name evidence="9" type="ORF">ABG79_00109</name>
</gene>
<dbReference type="RefSeq" id="WP_057976011.1">
    <property type="nucleotide sequence ID" value="NZ_LKHP01000001.1"/>
</dbReference>
<evidence type="ECO:0000256" key="5">
    <source>
        <dbReference type="ARBA" id="ARBA00022801"/>
    </source>
</evidence>
<feature type="binding site" evidence="8">
    <location>
        <position position="230"/>
    </location>
    <ligand>
        <name>Zn(2+)</name>
        <dbReference type="ChEBI" id="CHEBI:29105"/>
        <label>1</label>
    </ligand>
</feature>
<dbReference type="SUPFAM" id="SSF53187">
    <property type="entry name" value="Zn-dependent exopeptidases"/>
    <property type="match status" value="1"/>
</dbReference>
<evidence type="ECO:0000256" key="1">
    <source>
        <dbReference type="ARBA" id="ARBA00006272"/>
    </source>
</evidence>
<dbReference type="GO" id="GO:0004177">
    <property type="term" value="F:aminopeptidase activity"/>
    <property type="evidence" value="ECO:0007669"/>
    <property type="project" value="UniProtKB-UniRule"/>
</dbReference>
<keyword evidence="10" id="KW-1185">Reference proteome</keyword>
<comment type="cofactor">
    <cofactor evidence="8">
        <name>a divalent metal cation</name>
        <dbReference type="ChEBI" id="CHEBI:60240"/>
    </cofactor>
    <text evidence="8">Binds 2 divalent metal cations per subunit.</text>
</comment>
<name>A0A0R3JWP7_CALMK</name>
<feature type="binding site" evidence="8">
    <location>
        <position position="175"/>
    </location>
    <ligand>
        <name>Zn(2+)</name>
        <dbReference type="ChEBI" id="CHEBI:29105"/>
        <label>2</label>
    </ligand>
</feature>
<evidence type="ECO:0000313" key="10">
    <source>
        <dbReference type="Proteomes" id="UP000052015"/>
    </source>
</evidence>
<accession>A0A0R3JWP7</accession>
<feature type="active site" description="Proton acceptor" evidence="7">
    <location>
        <position position="207"/>
    </location>
</feature>
<dbReference type="Gene3D" id="3.40.630.10">
    <property type="entry name" value="Zn peptidases"/>
    <property type="match status" value="1"/>
</dbReference>
<evidence type="ECO:0000256" key="8">
    <source>
        <dbReference type="PIRSR" id="PIRSR001123-2"/>
    </source>
</evidence>
<dbReference type="PANTHER" id="PTHR32481">
    <property type="entry name" value="AMINOPEPTIDASE"/>
    <property type="match status" value="1"/>
</dbReference>
<evidence type="ECO:0000256" key="6">
    <source>
        <dbReference type="PIRNR" id="PIRNR001123"/>
    </source>
</evidence>
<dbReference type="PATRIC" id="fig|908809.3.peg.110"/>
<dbReference type="SUPFAM" id="SSF101821">
    <property type="entry name" value="Aminopeptidase/glucanase lid domain"/>
    <property type="match status" value="1"/>
</dbReference>
<comment type="similarity">
    <text evidence="1 6">Belongs to the peptidase M42 family.</text>
</comment>
<dbReference type="InterPro" id="IPR051464">
    <property type="entry name" value="Peptidase_M42_aminopept"/>
</dbReference>
<protein>
    <submittedName>
        <fullName evidence="9">Putative aminopeptidase YsdC</fullName>
        <ecNumber evidence="9">3.4.11.-</ecNumber>
    </submittedName>
</protein>
<dbReference type="AlphaFoldDB" id="A0A0R3JWP7"/>
<evidence type="ECO:0000256" key="7">
    <source>
        <dbReference type="PIRSR" id="PIRSR001123-1"/>
    </source>
</evidence>
<dbReference type="InterPro" id="IPR023367">
    <property type="entry name" value="Peptidase_M42_dom2"/>
</dbReference>
<feature type="binding site" evidence="8">
    <location>
        <position position="313"/>
    </location>
    <ligand>
        <name>Zn(2+)</name>
        <dbReference type="ChEBI" id="CHEBI:29105"/>
        <label>2</label>
    </ligand>
</feature>
<evidence type="ECO:0000256" key="2">
    <source>
        <dbReference type="ARBA" id="ARBA00022438"/>
    </source>
</evidence>
<keyword evidence="5 9" id="KW-0378">Hydrolase</keyword>
<organism evidence="9 10">
    <name type="scientific">Caloramator mitchellensis</name>
    <dbReference type="NCBI Taxonomy" id="908809"/>
    <lineage>
        <taxon>Bacteria</taxon>
        <taxon>Bacillati</taxon>
        <taxon>Bacillota</taxon>
        <taxon>Clostridia</taxon>
        <taxon>Eubacteriales</taxon>
        <taxon>Clostridiaceae</taxon>
        <taxon>Caloramator</taxon>
    </lineage>
</organism>
<dbReference type="GO" id="GO:0006508">
    <property type="term" value="P:proteolysis"/>
    <property type="evidence" value="ECO:0007669"/>
    <property type="project" value="UniProtKB-KW"/>
</dbReference>
<feature type="binding site" evidence="8">
    <location>
        <position position="175"/>
    </location>
    <ligand>
        <name>Zn(2+)</name>
        <dbReference type="ChEBI" id="CHEBI:29105"/>
        <label>1</label>
    </ligand>
</feature>
<dbReference type="PIRSF" id="PIRSF001123">
    <property type="entry name" value="PepA_GA"/>
    <property type="match status" value="1"/>
</dbReference>
<evidence type="ECO:0000313" key="9">
    <source>
        <dbReference type="EMBL" id="KRQ87944.1"/>
    </source>
</evidence>
<evidence type="ECO:0000256" key="4">
    <source>
        <dbReference type="ARBA" id="ARBA00022723"/>
    </source>
</evidence>
<keyword evidence="3" id="KW-0645">Protease</keyword>
<dbReference type="Proteomes" id="UP000052015">
    <property type="component" value="Unassembled WGS sequence"/>
</dbReference>
<sequence length="346" mass="38168">MQGKDHLKKLCKLSGVSGNEHLIHDALVEIFRDYVDLTERGKMGDFRAIKKGEGKDGLKIMITAHADEIGLIVTDIDERGYVYFTNVGGIDPKTLPAQEVIIHGKKDVFGVVGAKPPHVLTDKERKQSIKIQDMNIDCGMNKEEIVKYVSIGDFITIKREAIDLIGDFVTGKAIDNRAGIMVLYECAKYLKALKHSADVYFVATTQEERGLIGVKTTAYDINPDIGIVVDVTFGDKYANPDIQIECGRGVEITIGPNIHKELSEKLMNVADEYGISYSLDVAPGATGTESWAVQVTREGIPTLLVSVPVKYMHTSTEVVNYKDIIRAGKLLAMFISSLKNWGDIYA</sequence>
<reference evidence="9 10" key="1">
    <citation type="submission" date="2015-09" db="EMBL/GenBank/DDBJ databases">
        <title>Draft genome sequence of a Caloramator mitchellensis, a moderate thermophile from the Great Artesian Basin of Australia.</title>
        <authorList>
            <person name="Patel B.K."/>
        </authorList>
    </citation>
    <scope>NUCLEOTIDE SEQUENCE [LARGE SCALE GENOMIC DNA]</scope>
    <source>
        <strain evidence="9 10">VF08</strain>
    </source>
</reference>
<dbReference type="EMBL" id="LKHP01000001">
    <property type="protein sequence ID" value="KRQ87944.1"/>
    <property type="molecule type" value="Genomic_DNA"/>
</dbReference>
<dbReference type="Pfam" id="PF05343">
    <property type="entry name" value="Peptidase_M42"/>
    <property type="match status" value="1"/>
</dbReference>
<feature type="binding site" evidence="8">
    <location>
        <position position="65"/>
    </location>
    <ligand>
        <name>Zn(2+)</name>
        <dbReference type="ChEBI" id="CHEBI:29105"/>
        <label>1</label>
    </ligand>
</feature>
<proteinExistence type="inferred from homology"/>
<dbReference type="EC" id="3.4.11.-" evidence="9"/>
<dbReference type="GO" id="GO:0046872">
    <property type="term" value="F:metal ion binding"/>
    <property type="evidence" value="ECO:0007669"/>
    <property type="project" value="UniProtKB-UniRule"/>
</dbReference>
<comment type="caution">
    <text evidence="9">The sequence shown here is derived from an EMBL/GenBank/DDBJ whole genome shotgun (WGS) entry which is preliminary data.</text>
</comment>
<dbReference type="STRING" id="908809.ABG79_00109"/>
<dbReference type="OrthoDB" id="9772053at2"/>
<keyword evidence="4 8" id="KW-0479">Metal-binding</keyword>
<dbReference type="Gene3D" id="2.40.30.40">
    <property type="entry name" value="Peptidase M42, domain 2"/>
    <property type="match status" value="1"/>
</dbReference>
<feature type="binding site" evidence="8">
    <location>
        <position position="208"/>
    </location>
    <ligand>
        <name>Zn(2+)</name>
        <dbReference type="ChEBI" id="CHEBI:29105"/>
        <label>2</label>
    </ligand>
</feature>
<keyword evidence="2 9" id="KW-0031">Aminopeptidase</keyword>